<evidence type="ECO:0000256" key="13">
    <source>
        <dbReference type="ARBA" id="ARBA00081141"/>
    </source>
</evidence>
<reference evidence="16" key="1">
    <citation type="journal article" date="2020" name="mSystems">
        <title>Genome- and Community-Level Interaction Insights into Carbon Utilization and Element Cycling Functions of Hydrothermarchaeota in Hydrothermal Sediment.</title>
        <authorList>
            <person name="Zhou Z."/>
            <person name="Liu Y."/>
            <person name="Xu W."/>
            <person name="Pan J."/>
            <person name="Luo Z.H."/>
            <person name="Li M."/>
        </authorList>
    </citation>
    <scope>NUCLEOTIDE SEQUENCE [LARGE SCALE GENOMIC DNA]</scope>
    <source>
        <strain evidence="16">SpSt-747</strain>
    </source>
</reference>
<dbReference type="PROSITE" id="PS51449">
    <property type="entry name" value="MTTASE_N"/>
    <property type="match status" value="1"/>
</dbReference>
<dbReference type="InterPro" id="IPR005839">
    <property type="entry name" value="Methylthiotransferase"/>
</dbReference>
<dbReference type="SUPFAM" id="SSF102114">
    <property type="entry name" value="Radical SAM enzymes"/>
    <property type="match status" value="1"/>
</dbReference>
<name>A0A7V4DEH6_9BACT</name>
<keyword evidence="9" id="KW-0411">Iron-sulfur</keyword>
<comment type="cofactor">
    <cofactor evidence="1">
        <name>[4Fe-4S] cluster</name>
        <dbReference type="ChEBI" id="CHEBI:49883"/>
    </cofactor>
</comment>
<dbReference type="NCBIfam" id="TIGR01574">
    <property type="entry name" value="miaB-methiolase"/>
    <property type="match status" value="1"/>
</dbReference>
<dbReference type="FunFam" id="3.40.50.12160:FF:000003">
    <property type="entry name" value="CDK5 regulatory subunit-associated protein 1"/>
    <property type="match status" value="1"/>
</dbReference>
<keyword evidence="8" id="KW-0408">Iron</keyword>
<dbReference type="AlphaFoldDB" id="A0A7V4DEH6"/>
<dbReference type="InterPro" id="IPR007197">
    <property type="entry name" value="rSAM"/>
</dbReference>
<dbReference type="InterPro" id="IPR006638">
    <property type="entry name" value="Elp3/MiaA/NifB-like_rSAM"/>
</dbReference>
<dbReference type="Gene3D" id="3.40.50.12160">
    <property type="entry name" value="Methylthiotransferase, N-terminal domain"/>
    <property type="match status" value="1"/>
</dbReference>
<dbReference type="InterPro" id="IPR038135">
    <property type="entry name" value="Methylthiotransferase_N_sf"/>
</dbReference>
<dbReference type="GO" id="GO:0005829">
    <property type="term" value="C:cytosol"/>
    <property type="evidence" value="ECO:0007669"/>
    <property type="project" value="TreeGrafter"/>
</dbReference>
<dbReference type="InterPro" id="IPR013848">
    <property type="entry name" value="Methylthiotransferase_N"/>
</dbReference>
<evidence type="ECO:0000259" key="15">
    <source>
        <dbReference type="PROSITE" id="PS51918"/>
    </source>
</evidence>
<feature type="domain" description="MTTase N-terminal" evidence="14">
    <location>
        <begin position="5"/>
        <end position="123"/>
    </location>
</feature>
<comment type="function">
    <text evidence="2">Catalyzes the methylthiolation of N6-(dimethylallyl)adenosine (i(6)A), leading to the formation of 2-methylthio-N6-(dimethylallyl)adenosine (ms(2)i(6)A) at position 37 in tRNAs that read codons beginning with uridine.</text>
</comment>
<dbReference type="GO" id="GO:0051539">
    <property type="term" value="F:4 iron, 4 sulfur cluster binding"/>
    <property type="evidence" value="ECO:0007669"/>
    <property type="project" value="UniProtKB-KW"/>
</dbReference>
<evidence type="ECO:0000256" key="5">
    <source>
        <dbReference type="ARBA" id="ARBA00022679"/>
    </source>
</evidence>
<keyword evidence="3" id="KW-0004">4Fe-4S</keyword>
<dbReference type="PANTHER" id="PTHR43020">
    <property type="entry name" value="CDK5 REGULATORY SUBUNIT-ASSOCIATED PROTEIN 1"/>
    <property type="match status" value="1"/>
</dbReference>
<gene>
    <name evidence="16" type="primary">miaB</name>
    <name evidence="16" type="ORF">ENV30_07915</name>
</gene>
<dbReference type="NCBIfam" id="TIGR00089">
    <property type="entry name" value="MiaB/RimO family radical SAM methylthiotransferase"/>
    <property type="match status" value="1"/>
</dbReference>
<dbReference type="GO" id="GO:0046872">
    <property type="term" value="F:metal ion binding"/>
    <property type="evidence" value="ECO:0007669"/>
    <property type="project" value="UniProtKB-KW"/>
</dbReference>
<dbReference type="Gene3D" id="3.80.30.20">
    <property type="entry name" value="tm_1862 like domain"/>
    <property type="match status" value="1"/>
</dbReference>
<keyword evidence="5 16" id="KW-0808">Transferase</keyword>
<dbReference type="EMBL" id="DTFV01000115">
    <property type="protein sequence ID" value="HGI31211.1"/>
    <property type="molecule type" value="Genomic_DNA"/>
</dbReference>
<dbReference type="PANTHER" id="PTHR43020:SF2">
    <property type="entry name" value="MITOCHONDRIAL TRNA METHYLTHIOTRANSFERASE CDK5RAP1"/>
    <property type="match status" value="1"/>
</dbReference>
<accession>A0A7V4DEH6</accession>
<sequence>MGDRLSVALVTFGCQMNRSRSEHILHLFLQDGFSEAQEEEEADVLVFNTCAVREHAVARAVGVITHLYHAALRRRGQPPCVVLCGCMSELLREELLVRLPCVRVLTGTHNIEELPSLVREAYATGERKVVFSPPSPHFTERGYRRKGKVSAYLPIAFGCDNFCSYCVVPYTTGPQRSKPHDVILEELDEVVREGFREVILLGQNVNSYGRDLGNPRAFESLLEDIERRFGGEKIWVRFITSHPRDMRREIVEIVRGSRVLCPYFHLPLQAGSDRILALMNRGYTQKEYLRIASFIRGRIPEAVIGTDIIVGFPTESEDDFAETLRVVQEVQFEIAYTYVYSPRPRTKAAQLNDDVPQEVKKERLQVLNDRLREAYLRRLCVHEGRVTEVLLLEEDGELVARTRENLRVFLEGGENLRAGSFLEVCLARNPQGKCVGIPVLCQDGGES</sequence>
<proteinExistence type="predicted"/>
<evidence type="ECO:0000256" key="12">
    <source>
        <dbReference type="ARBA" id="ARBA00080698"/>
    </source>
</evidence>
<evidence type="ECO:0000256" key="3">
    <source>
        <dbReference type="ARBA" id="ARBA00022485"/>
    </source>
</evidence>
<evidence type="ECO:0000256" key="11">
    <source>
        <dbReference type="ARBA" id="ARBA00068570"/>
    </source>
</evidence>
<dbReference type="FunFam" id="3.80.30.20:FF:000001">
    <property type="entry name" value="tRNA-2-methylthio-N(6)-dimethylallyladenosine synthase 2"/>
    <property type="match status" value="1"/>
</dbReference>
<evidence type="ECO:0000256" key="10">
    <source>
        <dbReference type="ARBA" id="ARBA00033765"/>
    </source>
</evidence>
<dbReference type="SMART" id="SM00729">
    <property type="entry name" value="Elp3"/>
    <property type="match status" value="1"/>
</dbReference>
<dbReference type="Pfam" id="PF00919">
    <property type="entry name" value="UPF0004"/>
    <property type="match status" value="1"/>
</dbReference>
<dbReference type="InterPro" id="IPR023404">
    <property type="entry name" value="rSAM_horseshoe"/>
</dbReference>
<dbReference type="PROSITE" id="PS51918">
    <property type="entry name" value="RADICAL_SAM"/>
    <property type="match status" value="1"/>
</dbReference>
<evidence type="ECO:0000256" key="8">
    <source>
        <dbReference type="ARBA" id="ARBA00023004"/>
    </source>
</evidence>
<evidence type="ECO:0000256" key="2">
    <source>
        <dbReference type="ARBA" id="ARBA00003234"/>
    </source>
</evidence>
<evidence type="ECO:0000313" key="16">
    <source>
        <dbReference type="EMBL" id="HGI31211.1"/>
    </source>
</evidence>
<organism evidence="16">
    <name type="scientific">Candidatus Caldatribacterium californiense</name>
    <dbReference type="NCBI Taxonomy" id="1454726"/>
    <lineage>
        <taxon>Bacteria</taxon>
        <taxon>Pseudomonadati</taxon>
        <taxon>Atribacterota</taxon>
        <taxon>Atribacteria</taxon>
        <taxon>Atribacterales</taxon>
        <taxon>Candidatus Caldatribacteriaceae</taxon>
        <taxon>Candidatus Caldatribacterium</taxon>
    </lineage>
</organism>
<dbReference type="GO" id="GO:0035597">
    <property type="term" value="F:tRNA-2-methylthio-N(6)-dimethylallyladenosine(37) synthase activity"/>
    <property type="evidence" value="ECO:0007669"/>
    <property type="project" value="UniProtKB-EC"/>
</dbReference>
<dbReference type="SFLD" id="SFLDS00029">
    <property type="entry name" value="Radical_SAM"/>
    <property type="match status" value="1"/>
</dbReference>
<keyword evidence="7" id="KW-0479">Metal-binding</keyword>
<evidence type="ECO:0000256" key="1">
    <source>
        <dbReference type="ARBA" id="ARBA00001966"/>
    </source>
</evidence>
<evidence type="ECO:0000256" key="4">
    <source>
        <dbReference type="ARBA" id="ARBA00022490"/>
    </source>
</evidence>
<evidence type="ECO:0000256" key="9">
    <source>
        <dbReference type="ARBA" id="ARBA00023014"/>
    </source>
</evidence>
<protein>
    <recommendedName>
        <fullName evidence="11">tRNA-2-methylthio-N(6)-dimethylallyladenosine synthase</fullName>
        <ecNumber evidence="10">2.8.4.3</ecNumber>
    </recommendedName>
    <alternativeName>
        <fullName evidence="13">(Dimethylallyl)adenosine tRNA methylthiotransferase MiaB</fullName>
    </alternativeName>
    <alternativeName>
        <fullName evidence="12">tRNA-i(6)A37 methylthiotransferase</fullName>
    </alternativeName>
</protein>
<keyword evidence="4" id="KW-0963">Cytoplasm</keyword>
<dbReference type="SFLD" id="SFLDG01061">
    <property type="entry name" value="methylthiotransferase"/>
    <property type="match status" value="1"/>
</dbReference>
<dbReference type="InterPro" id="IPR020612">
    <property type="entry name" value="Methylthiotransferase_CS"/>
</dbReference>
<evidence type="ECO:0000259" key="14">
    <source>
        <dbReference type="PROSITE" id="PS51449"/>
    </source>
</evidence>
<keyword evidence="6" id="KW-0949">S-adenosyl-L-methionine</keyword>
<dbReference type="Pfam" id="PF04055">
    <property type="entry name" value="Radical_SAM"/>
    <property type="match status" value="1"/>
</dbReference>
<evidence type="ECO:0000256" key="6">
    <source>
        <dbReference type="ARBA" id="ARBA00022691"/>
    </source>
</evidence>
<dbReference type="CDD" id="cd01335">
    <property type="entry name" value="Radical_SAM"/>
    <property type="match status" value="1"/>
</dbReference>
<dbReference type="PROSITE" id="PS01278">
    <property type="entry name" value="MTTASE_RADICAL"/>
    <property type="match status" value="1"/>
</dbReference>
<dbReference type="SFLD" id="SFLDG01082">
    <property type="entry name" value="B12-binding_domain_containing"/>
    <property type="match status" value="1"/>
</dbReference>
<feature type="domain" description="Radical SAM core" evidence="15">
    <location>
        <begin position="145"/>
        <end position="377"/>
    </location>
</feature>
<comment type="caution">
    <text evidence="16">The sequence shown here is derived from an EMBL/GenBank/DDBJ whole genome shotgun (WGS) entry which is preliminary data.</text>
</comment>
<dbReference type="InterPro" id="IPR058240">
    <property type="entry name" value="rSAM_sf"/>
</dbReference>
<dbReference type="EC" id="2.8.4.3" evidence="10"/>
<evidence type="ECO:0000256" key="7">
    <source>
        <dbReference type="ARBA" id="ARBA00022723"/>
    </source>
</evidence>